<name>X1IXT1_9ZZZZ</name>
<proteinExistence type="predicted"/>
<organism evidence="1">
    <name type="scientific">marine sediment metagenome</name>
    <dbReference type="NCBI Taxonomy" id="412755"/>
    <lineage>
        <taxon>unclassified sequences</taxon>
        <taxon>metagenomes</taxon>
        <taxon>ecological metagenomes</taxon>
    </lineage>
</organism>
<protein>
    <submittedName>
        <fullName evidence="1">Uncharacterized protein</fullName>
    </submittedName>
</protein>
<sequence length="72" mass="8497">MSCYFRHLKDILDEAGIEVTLSNKKQIDQAIHKIVAVTYKDCPTAWQKLKREIIGDERKRRDFVEKLKKAVH</sequence>
<gene>
    <name evidence="1" type="ORF">S03H2_49939</name>
</gene>
<accession>X1IXT1</accession>
<evidence type="ECO:0000313" key="1">
    <source>
        <dbReference type="EMBL" id="GAH62363.1"/>
    </source>
</evidence>
<dbReference type="AlphaFoldDB" id="X1IXT1"/>
<comment type="caution">
    <text evidence="1">The sequence shown here is derived from an EMBL/GenBank/DDBJ whole genome shotgun (WGS) entry which is preliminary data.</text>
</comment>
<reference evidence="1" key="1">
    <citation type="journal article" date="2014" name="Front. Microbiol.">
        <title>High frequency of phylogenetically diverse reductive dehalogenase-homologous genes in deep subseafloor sedimentary metagenomes.</title>
        <authorList>
            <person name="Kawai M."/>
            <person name="Futagami T."/>
            <person name="Toyoda A."/>
            <person name="Takaki Y."/>
            <person name="Nishi S."/>
            <person name="Hori S."/>
            <person name="Arai W."/>
            <person name="Tsubouchi T."/>
            <person name="Morono Y."/>
            <person name="Uchiyama I."/>
            <person name="Ito T."/>
            <person name="Fujiyama A."/>
            <person name="Inagaki F."/>
            <person name="Takami H."/>
        </authorList>
    </citation>
    <scope>NUCLEOTIDE SEQUENCE</scope>
    <source>
        <strain evidence="1">Expedition CK06-06</strain>
    </source>
</reference>
<dbReference type="EMBL" id="BARU01031586">
    <property type="protein sequence ID" value="GAH62363.1"/>
    <property type="molecule type" value="Genomic_DNA"/>
</dbReference>